<protein>
    <submittedName>
        <fullName evidence="1">Rha family transcriptional regulator</fullName>
    </submittedName>
</protein>
<comment type="caution">
    <text evidence="1">The sequence shown here is derived from an EMBL/GenBank/DDBJ whole genome shotgun (WGS) entry which is preliminary data.</text>
</comment>
<name>A0ABW4YZ69_9HYPH</name>
<dbReference type="RefSeq" id="WP_246549605.1">
    <property type="nucleotide sequence ID" value="NZ_JAHBGB010000045.1"/>
</dbReference>
<organism evidence="1 2">
    <name type="scientific">Ancylobacter oerskovii</name>
    <dbReference type="NCBI Taxonomy" id="459519"/>
    <lineage>
        <taxon>Bacteria</taxon>
        <taxon>Pseudomonadati</taxon>
        <taxon>Pseudomonadota</taxon>
        <taxon>Alphaproteobacteria</taxon>
        <taxon>Hyphomicrobiales</taxon>
        <taxon>Xanthobacteraceae</taxon>
        <taxon>Ancylobacter</taxon>
    </lineage>
</organism>
<evidence type="ECO:0000313" key="1">
    <source>
        <dbReference type="EMBL" id="MFD2141514.1"/>
    </source>
</evidence>
<dbReference type="EMBL" id="JBHUHD010000001">
    <property type="protein sequence ID" value="MFD2141514.1"/>
    <property type="molecule type" value="Genomic_DNA"/>
</dbReference>
<reference evidence="2" key="1">
    <citation type="journal article" date="2019" name="Int. J. Syst. Evol. Microbiol.">
        <title>The Global Catalogue of Microorganisms (GCM) 10K type strain sequencing project: providing services to taxonomists for standard genome sequencing and annotation.</title>
        <authorList>
            <consortium name="The Broad Institute Genomics Platform"/>
            <consortium name="The Broad Institute Genome Sequencing Center for Infectious Disease"/>
            <person name="Wu L."/>
            <person name="Ma J."/>
        </authorList>
    </citation>
    <scope>NUCLEOTIDE SEQUENCE [LARGE SCALE GENOMIC DNA]</scope>
    <source>
        <strain evidence="2">CCM 7435</strain>
    </source>
</reference>
<dbReference type="NCBIfam" id="TIGR02681">
    <property type="entry name" value="phage_pRha"/>
    <property type="match status" value="1"/>
</dbReference>
<proteinExistence type="predicted"/>
<dbReference type="Pfam" id="PF09669">
    <property type="entry name" value="Phage_pRha"/>
    <property type="match status" value="1"/>
</dbReference>
<dbReference type="Proteomes" id="UP001597299">
    <property type="component" value="Unassembled WGS sequence"/>
</dbReference>
<sequence>MLYSFYLWGFFCTPFGASPHRPPGRAIALTSTPTVYTRDGTVYASSRDVAAFFGKRHGHVLDSIKALLAEAPSTEPNFRLSEYLDSTGRTLPAYEMTRDGFTLLAMGFTGKTALAFKVRYIEEFNRMEAALKAPQAPALPNFTDPAAAAIAWAEQYRKRD</sequence>
<dbReference type="InterPro" id="IPR014054">
    <property type="entry name" value="Phage_regulatory_Rha"/>
</dbReference>
<keyword evidence="2" id="KW-1185">Reference proteome</keyword>
<gene>
    <name evidence="1" type="ORF">ACFSNC_13975</name>
</gene>
<evidence type="ECO:0000313" key="2">
    <source>
        <dbReference type="Proteomes" id="UP001597299"/>
    </source>
</evidence>
<accession>A0ABW4YZ69</accession>